<dbReference type="SUPFAM" id="SSF54427">
    <property type="entry name" value="NTF2-like"/>
    <property type="match status" value="1"/>
</dbReference>
<reference evidence="2" key="2">
    <citation type="submission" date="2023-06" db="EMBL/GenBank/DDBJ databases">
        <authorList>
            <person name="Lucena T."/>
            <person name="Sun Q."/>
        </authorList>
    </citation>
    <scope>NUCLEOTIDE SEQUENCE</scope>
    <source>
        <strain evidence="2">CECT 7703</strain>
    </source>
</reference>
<organism evidence="2 3">
    <name type="scientific">Chitinimonas viridis</name>
    <dbReference type="NCBI Taxonomy" id="664880"/>
    <lineage>
        <taxon>Bacteria</taxon>
        <taxon>Pseudomonadati</taxon>
        <taxon>Pseudomonadota</taxon>
        <taxon>Betaproteobacteria</taxon>
        <taxon>Neisseriales</taxon>
        <taxon>Chitinibacteraceae</taxon>
        <taxon>Chitinimonas</taxon>
    </lineage>
</organism>
<feature type="domain" description="SnoaL-like" evidence="1">
    <location>
        <begin position="9"/>
        <end position="89"/>
    </location>
</feature>
<reference evidence="2" key="1">
    <citation type="journal article" date="2014" name="Int. J. Syst. Evol. Microbiol.">
        <title>Complete genome of a new Firmicutes species belonging to the dominant human colonic microbiota ('Ruminococcus bicirculans') reveals two chromosomes and a selective capacity to utilize plant glucans.</title>
        <authorList>
            <consortium name="NISC Comparative Sequencing Program"/>
            <person name="Wegmann U."/>
            <person name="Louis P."/>
            <person name="Goesmann A."/>
            <person name="Henrissat B."/>
            <person name="Duncan S.H."/>
            <person name="Flint H.J."/>
        </authorList>
    </citation>
    <scope>NUCLEOTIDE SEQUENCE</scope>
    <source>
        <strain evidence="2">CECT 7703</strain>
    </source>
</reference>
<dbReference type="InterPro" id="IPR008317">
    <property type="entry name" value="UCP030561"/>
</dbReference>
<dbReference type="Proteomes" id="UP001180081">
    <property type="component" value="Unassembled WGS sequence"/>
</dbReference>
<keyword evidence="3" id="KW-1185">Reference proteome</keyword>
<evidence type="ECO:0000313" key="2">
    <source>
        <dbReference type="EMBL" id="MDN3578154.1"/>
    </source>
</evidence>
<comment type="caution">
    <text evidence="2">The sequence shown here is derived from an EMBL/GenBank/DDBJ whole genome shotgun (WGS) entry which is preliminary data.</text>
</comment>
<dbReference type="RefSeq" id="WP_290333530.1">
    <property type="nucleotide sequence ID" value="NZ_JAUFPU010000018.1"/>
</dbReference>
<dbReference type="InterPro" id="IPR032710">
    <property type="entry name" value="NTF2-like_dom_sf"/>
</dbReference>
<dbReference type="EMBL" id="JAUFPU010000018">
    <property type="protein sequence ID" value="MDN3578154.1"/>
    <property type="molecule type" value="Genomic_DNA"/>
</dbReference>
<dbReference type="Pfam" id="PF12680">
    <property type="entry name" value="SnoaL_2"/>
    <property type="match status" value="1"/>
</dbReference>
<dbReference type="InterPro" id="IPR037401">
    <property type="entry name" value="SnoaL-like"/>
</dbReference>
<proteinExistence type="predicted"/>
<evidence type="ECO:0000313" key="3">
    <source>
        <dbReference type="Proteomes" id="UP001180081"/>
    </source>
</evidence>
<gene>
    <name evidence="2" type="ORF">QWZ03_15410</name>
</gene>
<sequence length="111" mass="12424">MMRPADYAQAQLDCYNQLDLEGFLALYADDVVVHEFPATPVLEGKAALRERYGRILFPGSTVHAVVTQRIVVGNRVIDHEQITGHPIMGEAALVVIYQVGAQGIERVWFMR</sequence>
<accession>A0ABT8B7B5</accession>
<dbReference type="Gene3D" id="3.10.450.50">
    <property type="match status" value="1"/>
</dbReference>
<name>A0ABT8B7B5_9NEIS</name>
<protein>
    <submittedName>
        <fullName evidence="2">Nuclear transport factor 2 family protein</fullName>
    </submittedName>
</protein>
<evidence type="ECO:0000259" key="1">
    <source>
        <dbReference type="Pfam" id="PF12680"/>
    </source>
</evidence>
<dbReference type="PIRSF" id="PIRSF030561">
    <property type="entry name" value="UCP030561"/>
    <property type="match status" value="1"/>
</dbReference>